<dbReference type="Gene3D" id="3.40.50.150">
    <property type="entry name" value="Vaccinia Virus protein VP39"/>
    <property type="match status" value="1"/>
</dbReference>
<feature type="compositionally biased region" description="Polar residues" evidence="1">
    <location>
        <begin position="20"/>
        <end position="31"/>
    </location>
</feature>
<accession>A0ABP9YM30</accession>
<organism evidence="3 4">
    <name type="scientific">Mucor flavus</name>
    <dbReference type="NCBI Taxonomy" id="439312"/>
    <lineage>
        <taxon>Eukaryota</taxon>
        <taxon>Fungi</taxon>
        <taxon>Fungi incertae sedis</taxon>
        <taxon>Mucoromycota</taxon>
        <taxon>Mucoromycotina</taxon>
        <taxon>Mucoromycetes</taxon>
        <taxon>Mucorales</taxon>
        <taxon>Mucorineae</taxon>
        <taxon>Mucoraceae</taxon>
        <taxon>Mucor</taxon>
    </lineage>
</organism>
<dbReference type="Pfam" id="PF13649">
    <property type="entry name" value="Methyltransf_25"/>
    <property type="match status" value="1"/>
</dbReference>
<evidence type="ECO:0000313" key="4">
    <source>
        <dbReference type="Proteomes" id="UP001473302"/>
    </source>
</evidence>
<evidence type="ECO:0000256" key="1">
    <source>
        <dbReference type="SAM" id="MobiDB-lite"/>
    </source>
</evidence>
<dbReference type="SUPFAM" id="SSF53335">
    <property type="entry name" value="S-adenosyl-L-methionine-dependent methyltransferases"/>
    <property type="match status" value="1"/>
</dbReference>
<evidence type="ECO:0000259" key="2">
    <source>
        <dbReference type="Pfam" id="PF13649"/>
    </source>
</evidence>
<feature type="compositionally biased region" description="Polar residues" evidence="1">
    <location>
        <begin position="1"/>
        <end position="12"/>
    </location>
</feature>
<feature type="compositionally biased region" description="Low complexity" evidence="1">
    <location>
        <begin position="32"/>
        <end position="41"/>
    </location>
</feature>
<proteinExistence type="predicted"/>
<sequence>MGNRYSRTNISTNHRKGSHRPQTNKDANNVGTATTTSSLSRSTNSIIIEGREYHRMDTSSYCLPRDELEQDRLNSQHFSLKALLGGNLLPSIESRIPRNANVLDLGCGSGCWVMEMAIEHPEFEVTGIDMADMFPATIRPENVKFEICDIMAGLPYPDNSFDFIHMRLMIVALRGNEWPLVLKEAYRVLKPGGIIGLVESDFTEKTDKPIVDKFNGEFFKAMKSLGQDPQIGSKLSTLLAEADFEIKDFQERFLCYGLPLDPIAREMLINWKSAMLSLKPLLAHRVTTDIDLYPDIVEKYIEGIVEAAWIVKIWAFSAQKPIAVEQN</sequence>
<gene>
    <name evidence="3" type="ORF">MFLAVUS_001293</name>
</gene>
<dbReference type="PANTHER" id="PTHR43591">
    <property type="entry name" value="METHYLTRANSFERASE"/>
    <property type="match status" value="1"/>
</dbReference>
<dbReference type="PANTHER" id="PTHR43591:SF105">
    <property type="entry name" value="METHYLTRANSFERASE DOMAIN-CONTAINING PROTEIN-RELATED"/>
    <property type="match status" value="1"/>
</dbReference>
<dbReference type="Proteomes" id="UP001473302">
    <property type="component" value="Unassembled WGS sequence"/>
</dbReference>
<feature type="region of interest" description="Disordered" evidence="1">
    <location>
        <begin position="1"/>
        <end position="41"/>
    </location>
</feature>
<dbReference type="InterPro" id="IPR041698">
    <property type="entry name" value="Methyltransf_25"/>
</dbReference>
<dbReference type="InterPro" id="IPR029063">
    <property type="entry name" value="SAM-dependent_MTases_sf"/>
</dbReference>
<feature type="domain" description="Methyltransferase" evidence="2">
    <location>
        <begin position="102"/>
        <end position="193"/>
    </location>
</feature>
<name>A0ABP9YM30_9FUNG</name>
<protein>
    <recommendedName>
        <fullName evidence="2">Methyltransferase domain-containing protein</fullName>
    </recommendedName>
</protein>
<evidence type="ECO:0000313" key="3">
    <source>
        <dbReference type="EMBL" id="GAA5807913.1"/>
    </source>
</evidence>
<keyword evidence="4" id="KW-1185">Reference proteome</keyword>
<dbReference type="CDD" id="cd02440">
    <property type="entry name" value="AdoMet_MTases"/>
    <property type="match status" value="1"/>
</dbReference>
<dbReference type="EMBL" id="BAABUK010000003">
    <property type="protein sequence ID" value="GAA5807913.1"/>
    <property type="molecule type" value="Genomic_DNA"/>
</dbReference>
<reference evidence="3 4" key="1">
    <citation type="submission" date="2024-04" db="EMBL/GenBank/DDBJ databases">
        <title>genome sequences of Mucor flavus KT1a and Helicostylum pulchrum KT1b strains isolated from the surface of a dry-aged beef.</title>
        <authorList>
            <person name="Toyotome T."/>
            <person name="Hosono M."/>
            <person name="Torimaru M."/>
            <person name="Fukuda K."/>
            <person name="Mikami N."/>
        </authorList>
    </citation>
    <scope>NUCLEOTIDE SEQUENCE [LARGE SCALE GENOMIC DNA]</scope>
    <source>
        <strain evidence="3 4">KT1a</strain>
    </source>
</reference>
<comment type="caution">
    <text evidence="3">The sequence shown here is derived from an EMBL/GenBank/DDBJ whole genome shotgun (WGS) entry which is preliminary data.</text>
</comment>